<dbReference type="EMBL" id="KV417556">
    <property type="protein sequence ID" value="KZP20253.1"/>
    <property type="molecule type" value="Genomic_DNA"/>
</dbReference>
<dbReference type="SUPFAM" id="SSF54695">
    <property type="entry name" value="POZ domain"/>
    <property type="match status" value="1"/>
</dbReference>
<name>A0A166IWR9_9AGAM</name>
<feature type="compositionally biased region" description="Polar residues" evidence="1">
    <location>
        <begin position="177"/>
        <end position="202"/>
    </location>
</feature>
<dbReference type="CDD" id="cd18186">
    <property type="entry name" value="BTB_POZ_ZBTB_KLHL-like"/>
    <property type="match status" value="1"/>
</dbReference>
<dbReference type="AlphaFoldDB" id="A0A166IWR9"/>
<evidence type="ECO:0000256" key="1">
    <source>
        <dbReference type="SAM" id="MobiDB-lite"/>
    </source>
</evidence>
<feature type="compositionally biased region" description="Basic residues" evidence="1">
    <location>
        <begin position="224"/>
        <end position="233"/>
    </location>
</feature>
<dbReference type="Pfam" id="PF00651">
    <property type="entry name" value="BTB"/>
    <property type="match status" value="1"/>
</dbReference>
<accession>A0A166IWR9</accession>
<keyword evidence="4" id="KW-1185">Reference proteome</keyword>
<sequence>MPERWVEAHEFRRTSDVWEYGPIDIPTTVEDSMNPLNPMPALLESPDPSLQRSTSPKPFAAPPNSQPFPLSPPRLPSYTAPSDDRFRSLDDSEESSDEDLPAALSAMLAKTKPNQSQANQSTTSQRPGRSVDTRPENPQASPARKPPSVVIKKEKRTAASSGPEHEPSSSSRKKKQTTISPGISTSQVPSAALSSPNTTTGAKPSAKALGKRKAHPAPASSPPAKRHRARHMHVHPRKHDEFWYLDGNIIVQIEGTRFKLHRSRLTLQSEFFEELFDRKDGPGEIDIRPELIDGHPLYVVSGVSADDFANMLHAMDNAITYCFETPSFNTVASILRVATTLSFTQFRVWAVRCLEMMWSSDLVHLSADRIPNAVETVVLGRECDVPGVLKRALYELLRTGGFGTSDASQDDGSTISKADSNQLIHAREKLIESWTETLASATRDFSQCPNTVPNAGTIAPTAGCTADLATKVIGWSKLVYESGMLQEYMYNVLGGLEALVDHDWKRDGFCDDCVRKRRRAWRKQREKLWDNLDIYLEIAGMDSS</sequence>
<evidence type="ECO:0000313" key="4">
    <source>
        <dbReference type="Proteomes" id="UP000076532"/>
    </source>
</evidence>
<feature type="domain" description="BTB" evidence="2">
    <location>
        <begin position="247"/>
        <end position="315"/>
    </location>
</feature>
<feature type="compositionally biased region" description="Pro residues" evidence="1">
    <location>
        <begin position="59"/>
        <end position="75"/>
    </location>
</feature>
<dbReference type="InterPro" id="IPR011333">
    <property type="entry name" value="SKP1/BTB/POZ_sf"/>
</dbReference>
<dbReference type="Proteomes" id="UP000076532">
    <property type="component" value="Unassembled WGS sequence"/>
</dbReference>
<feature type="compositionally biased region" description="Acidic residues" evidence="1">
    <location>
        <begin position="91"/>
        <end position="100"/>
    </location>
</feature>
<reference evidence="3 4" key="1">
    <citation type="journal article" date="2016" name="Mol. Biol. Evol.">
        <title>Comparative Genomics of Early-Diverging Mushroom-Forming Fungi Provides Insights into the Origins of Lignocellulose Decay Capabilities.</title>
        <authorList>
            <person name="Nagy L.G."/>
            <person name="Riley R."/>
            <person name="Tritt A."/>
            <person name="Adam C."/>
            <person name="Daum C."/>
            <person name="Floudas D."/>
            <person name="Sun H."/>
            <person name="Yadav J.S."/>
            <person name="Pangilinan J."/>
            <person name="Larsson K.H."/>
            <person name="Matsuura K."/>
            <person name="Barry K."/>
            <person name="Labutti K."/>
            <person name="Kuo R."/>
            <person name="Ohm R.A."/>
            <person name="Bhattacharya S.S."/>
            <person name="Shirouzu T."/>
            <person name="Yoshinaga Y."/>
            <person name="Martin F.M."/>
            <person name="Grigoriev I.V."/>
            <person name="Hibbett D.S."/>
        </authorList>
    </citation>
    <scope>NUCLEOTIDE SEQUENCE [LARGE SCALE GENOMIC DNA]</scope>
    <source>
        <strain evidence="3 4">CBS 109695</strain>
    </source>
</reference>
<feature type="region of interest" description="Disordered" evidence="1">
    <location>
        <begin position="27"/>
        <end position="233"/>
    </location>
</feature>
<evidence type="ECO:0000259" key="2">
    <source>
        <dbReference type="PROSITE" id="PS50097"/>
    </source>
</evidence>
<dbReference type="InterPro" id="IPR000210">
    <property type="entry name" value="BTB/POZ_dom"/>
</dbReference>
<proteinExistence type="predicted"/>
<evidence type="ECO:0000313" key="3">
    <source>
        <dbReference type="EMBL" id="KZP20253.1"/>
    </source>
</evidence>
<dbReference type="Gene3D" id="3.30.710.10">
    <property type="entry name" value="Potassium Channel Kv1.1, Chain A"/>
    <property type="match status" value="1"/>
</dbReference>
<organism evidence="3 4">
    <name type="scientific">Athelia psychrophila</name>
    <dbReference type="NCBI Taxonomy" id="1759441"/>
    <lineage>
        <taxon>Eukaryota</taxon>
        <taxon>Fungi</taxon>
        <taxon>Dikarya</taxon>
        <taxon>Basidiomycota</taxon>
        <taxon>Agaricomycotina</taxon>
        <taxon>Agaricomycetes</taxon>
        <taxon>Agaricomycetidae</taxon>
        <taxon>Atheliales</taxon>
        <taxon>Atheliaceae</taxon>
        <taxon>Athelia</taxon>
    </lineage>
</organism>
<dbReference type="OrthoDB" id="2746456at2759"/>
<protein>
    <recommendedName>
        <fullName evidence="2">BTB domain-containing protein</fullName>
    </recommendedName>
</protein>
<dbReference type="PROSITE" id="PS50097">
    <property type="entry name" value="BTB"/>
    <property type="match status" value="1"/>
</dbReference>
<gene>
    <name evidence="3" type="ORF">FIBSPDRAFT_827032</name>
</gene>
<feature type="compositionally biased region" description="Low complexity" evidence="1">
    <location>
        <begin position="114"/>
        <end position="125"/>
    </location>
</feature>